<dbReference type="RefSeq" id="WP_097655295.1">
    <property type="nucleotide sequence ID" value="NZ_LYXE01000188.1"/>
</dbReference>
<proteinExistence type="predicted"/>
<dbReference type="OrthoDB" id="146419at2"/>
<gene>
    <name evidence="1" type="ORF">A9Q02_06360</name>
</gene>
<reference evidence="1 2" key="1">
    <citation type="submission" date="2016-05" db="EMBL/GenBank/DDBJ databases">
        <authorList>
            <person name="Lavstsen T."/>
            <person name="Jespersen J.S."/>
        </authorList>
    </citation>
    <scope>NUCLEOTIDE SEQUENCE [LARGE SCALE GENOMIC DNA]</scope>
    <source>
        <strain evidence="1 2">B7-9</strain>
    </source>
</reference>
<dbReference type="AlphaFoldDB" id="A0A2H3KFU2"/>
<organism evidence="1 2">
    <name type="scientific">Candidatus Chloroploca asiatica</name>
    <dbReference type="NCBI Taxonomy" id="1506545"/>
    <lineage>
        <taxon>Bacteria</taxon>
        <taxon>Bacillati</taxon>
        <taxon>Chloroflexota</taxon>
        <taxon>Chloroflexia</taxon>
        <taxon>Chloroflexales</taxon>
        <taxon>Chloroflexineae</taxon>
        <taxon>Oscillochloridaceae</taxon>
        <taxon>Candidatus Chloroploca</taxon>
    </lineage>
</organism>
<dbReference type="Proteomes" id="UP000220922">
    <property type="component" value="Unassembled WGS sequence"/>
</dbReference>
<evidence type="ECO:0000313" key="2">
    <source>
        <dbReference type="Proteomes" id="UP000220922"/>
    </source>
</evidence>
<protein>
    <submittedName>
        <fullName evidence="1">Uncharacterized protein</fullName>
    </submittedName>
</protein>
<accession>A0A2H3KFU2</accession>
<dbReference type="EMBL" id="LYXE01000188">
    <property type="protein sequence ID" value="PDV96575.1"/>
    <property type="molecule type" value="Genomic_DNA"/>
</dbReference>
<keyword evidence="2" id="KW-1185">Reference proteome</keyword>
<evidence type="ECO:0000313" key="1">
    <source>
        <dbReference type="EMBL" id="PDV96575.1"/>
    </source>
</evidence>
<comment type="caution">
    <text evidence="1">The sequence shown here is derived from an EMBL/GenBank/DDBJ whole genome shotgun (WGS) entry which is preliminary data.</text>
</comment>
<sequence length="351" mass="38067">MSIRATIADLTGNVVIYRDLEACDLRLPRLATIRASLGHSDGPPPRKRDQAYAEVMQALADSAQQLRGGPTLTAFAVLGDTDNDRMLAAHLRIIGSRPAYGFIGEDRPVADEAMTWQGATATATRWHLIHPWIAELEARGIDWARTALLIDIDKTLLGPRGRSDGAIDDARAEGALVIASQLVGETLDVSTFRRYYSELCRKEWHSYTLDNQDYVVATALWATLGAIELEPMLDAILHGTAPTISEIIAVATPRLPTSLASLQVELQARVAEGDPTPFKAFRRAELTATLDRMHDGRLTLCSDLFQVGQDLARRGALCMAASDKPAESALPSAEQAAAGMLSLHHTPALVM</sequence>
<name>A0A2H3KFU2_9CHLR</name>